<feature type="region of interest" description="Disordered" evidence="1">
    <location>
        <begin position="317"/>
        <end position="357"/>
    </location>
</feature>
<evidence type="ECO:0000313" key="2">
    <source>
        <dbReference type="EMBL" id="EFN76044.1"/>
    </source>
</evidence>
<dbReference type="OMA" id="YRYHEPA"/>
<reference evidence="2 3" key="1">
    <citation type="journal article" date="2010" name="Science">
        <title>Genomic comparison of the ants Camponotus floridanus and Harpegnathos saltator.</title>
        <authorList>
            <person name="Bonasio R."/>
            <person name="Zhang G."/>
            <person name="Ye C."/>
            <person name="Mutti N.S."/>
            <person name="Fang X."/>
            <person name="Qin N."/>
            <person name="Donahue G."/>
            <person name="Yang P."/>
            <person name="Li Q."/>
            <person name="Li C."/>
            <person name="Zhang P."/>
            <person name="Huang Z."/>
            <person name="Berger S.L."/>
            <person name="Reinberg D."/>
            <person name="Wang J."/>
            <person name="Liebig J."/>
        </authorList>
    </citation>
    <scope>NUCLEOTIDE SEQUENCE [LARGE SCALE GENOMIC DNA]</scope>
    <source>
        <strain evidence="2 3">R22 G/1</strain>
    </source>
</reference>
<sequence length="517" mass="59212">MSRSLSIGHWPCPIMVGYWDMTQFGRWDVYLNPSEEEMAEETGSRSRSRSKAYDRRKSKIDAVHRSARVFRSRETNTSADDDLRSSVLILRHIQDSKDADGRFAPTDSRTTLGSSNNQQTIESEGNPRASIFTSSEKDTAERGARGSAGMQEDQLLFFRKDRARSSATSRAAEAIGDRKDRPGEQDRQEKELGRRRRRGGERDWFMRTSNRSENFRGHSGTGEPDEDSSSLVDRESASSPVDEEENEWQDPKNTKFDNEPADDDEAASDKGFFDDTSAFEILESIIPLDNKKRKVTLAEDSKDLMVASNFEWTSRDRKSDVKVAIPEQRSPSLSQDTSLERRPRRTGRRRSARQRRRTISEIIASPSARWLEKARGDRVKRYSNYYSSQSATPKAYVHIQPAYPEPAPPTSRKCVRCMFVYKPCPSSQSPQQPPPRPRIVLHSNAIVVPNYKYHEPATNWRGLKYAYSADGNYKTNRQTPRDLSILKQKPINPKLICPKYKNIKYRPVKHKTGDFNP</sequence>
<organism evidence="3">
    <name type="scientific">Harpegnathos saltator</name>
    <name type="common">Jerdon's jumping ant</name>
    <dbReference type="NCBI Taxonomy" id="610380"/>
    <lineage>
        <taxon>Eukaryota</taxon>
        <taxon>Metazoa</taxon>
        <taxon>Ecdysozoa</taxon>
        <taxon>Arthropoda</taxon>
        <taxon>Hexapoda</taxon>
        <taxon>Insecta</taxon>
        <taxon>Pterygota</taxon>
        <taxon>Neoptera</taxon>
        <taxon>Endopterygota</taxon>
        <taxon>Hymenoptera</taxon>
        <taxon>Apocrita</taxon>
        <taxon>Aculeata</taxon>
        <taxon>Formicoidea</taxon>
        <taxon>Formicidae</taxon>
        <taxon>Ponerinae</taxon>
        <taxon>Ponerini</taxon>
        <taxon>Harpegnathos</taxon>
    </lineage>
</organism>
<dbReference type="STRING" id="610380.E2C7R1"/>
<accession>E2C7R1</accession>
<protein>
    <submittedName>
        <fullName evidence="2">Uncharacterized protein</fullName>
    </submittedName>
</protein>
<dbReference type="InParanoid" id="E2C7R1"/>
<dbReference type="AlphaFoldDB" id="E2C7R1"/>
<dbReference type="OrthoDB" id="8545473at2759"/>
<gene>
    <name evidence="2" type="ORF">EAI_16147</name>
</gene>
<feature type="compositionally biased region" description="Polar residues" evidence="1">
    <location>
        <begin position="107"/>
        <end position="123"/>
    </location>
</feature>
<feature type="region of interest" description="Disordered" evidence="1">
    <location>
        <begin position="38"/>
        <end position="58"/>
    </location>
</feature>
<evidence type="ECO:0000313" key="3">
    <source>
        <dbReference type="Proteomes" id="UP000008237"/>
    </source>
</evidence>
<feature type="compositionally biased region" description="Basic and acidic residues" evidence="1">
    <location>
        <begin position="135"/>
        <end position="144"/>
    </location>
</feature>
<proteinExistence type="predicted"/>
<evidence type="ECO:0000256" key="1">
    <source>
        <dbReference type="SAM" id="MobiDB-lite"/>
    </source>
</evidence>
<feature type="compositionally biased region" description="Basic and acidic residues" evidence="1">
    <location>
        <begin position="175"/>
        <end position="192"/>
    </location>
</feature>
<feature type="region of interest" description="Disordered" evidence="1">
    <location>
        <begin position="98"/>
        <end position="271"/>
    </location>
</feature>
<feature type="compositionally biased region" description="Low complexity" evidence="1">
    <location>
        <begin position="165"/>
        <end position="174"/>
    </location>
</feature>
<dbReference type="Proteomes" id="UP000008237">
    <property type="component" value="Unassembled WGS sequence"/>
</dbReference>
<keyword evidence="3" id="KW-1185">Reference proteome</keyword>
<feature type="compositionally biased region" description="Basic residues" evidence="1">
    <location>
        <begin position="342"/>
        <end position="357"/>
    </location>
</feature>
<dbReference type="EMBL" id="GL453395">
    <property type="protein sequence ID" value="EFN76044.1"/>
    <property type="molecule type" value="Genomic_DNA"/>
</dbReference>
<feature type="compositionally biased region" description="Basic and acidic residues" evidence="1">
    <location>
        <begin position="249"/>
        <end position="258"/>
    </location>
</feature>
<name>E2C7R1_HARSA</name>